<name>A0A4R1K9F5_9BACT</name>
<keyword evidence="4" id="KW-1185">Reference proteome</keyword>
<keyword evidence="2" id="KW-0472">Membrane</keyword>
<evidence type="ECO:0000313" key="4">
    <source>
        <dbReference type="Proteomes" id="UP000294614"/>
    </source>
</evidence>
<protein>
    <submittedName>
        <fullName evidence="3">Uncharacterized protein</fullName>
    </submittedName>
</protein>
<dbReference type="RefSeq" id="WP_132873840.1">
    <property type="nucleotide sequence ID" value="NZ_SMGG01000004.1"/>
</dbReference>
<organism evidence="3 4">
    <name type="scientific">Seleniivibrio woodruffii</name>
    <dbReference type="NCBI Taxonomy" id="1078050"/>
    <lineage>
        <taxon>Bacteria</taxon>
        <taxon>Pseudomonadati</taxon>
        <taxon>Deferribacterota</taxon>
        <taxon>Deferribacteres</taxon>
        <taxon>Deferribacterales</taxon>
        <taxon>Geovibrionaceae</taxon>
        <taxon>Seleniivibrio</taxon>
    </lineage>
</organism>
<accession>A0A4R1K9F5</accession>
<dbReference type="AlphaFoldDB" id="A0A4R1K9F5"/>
<feature type="coiled-coil region" evidence="1">
    <location>
        <begin position="130"/>
        <end position="171"/>
    </location>
</feature>
<dbReference type="Proteomes" id="UP000294614">
    <property type="component" value="Unassembled WGS sequence"/>
</dbReference>
<gene>
    <name evidence="3" type="ORF">C8D98_1865</name>
</gene>
<keyword evidence="1" id="KW-0175">Coiled coil</keyword>
<proteinExistence type="predicted"/>
<evidence type="ECO:0000313" key="3">
    <source>
        <dbReference type="EMBL" id="TCK60984.1"/>
    </source>
</evidence>
<sequence>MLEDTIKSIKAYLYDRTTSPLFGAFITSWVLWNHRFVMAIVFGDGLQEKYDMMDKAICASFLGLLSQWFVLPLLTAILYIFIYPWPARKIYAYTKTQQMKINKLKNEIEGNRLLTTEESRKILIEMSSIQDKSKIESERLNATISALKQELENEKRKNKTMQNNLENEKTKTIYFSSNPPKDNTSKTAIITTNKAINSSQVNQLNEAIKNKTINNVTPPAYDPILVRIAMEKEINENEILSFINKAYNNNTNESKDILEKLIALNMLDKINSSYQLTNTGKDYIIKNRLLKKNMIK</sequence>
<feature type="transmembrane region" description="Helical" evidence="2">
    <location>
        <begin position="61"/>
        <end position="82"/>
    </location>
</feature>
<keyword evidence="2" id="KW-0812">Transmembrane</keyword>
<evidence type="ECO:0000256" key="1">
    <source>
        <dbReference type="SAM" id="Coils"/>
    </source>
</evidence>
<dbReference type="EMBL" id="SMGG01000004">
    <property type="protein sequence ID" value="TCK60984.1"/>
    <property type="molecule type" value="Genomic_DNA"/>
</dbReference>
<comment type="caution">
    <text evidence="3">The sequence shown here is derived from an EMBL/GenBank/DDBJ whole genome shotgun (WGS) entry which is preliminary data.</text>
</comment>
<evidence type="ECO:0000256" key="2">
    <source>
        <dbReference type="SAM" id="Phobius"/>
    </source>
</evidence>
<dbReference type="OrthoDB" id="8914075at2"/>
<reference evidence="3 4" key="1">
    <citation type="submission" date="2019-03" db="EMBL/GenBank/DDBJ databases">
        <title>Genomic Encyclopedia of Type Strains, Phase IV (KMG-IV): sequencing the most valuable type-strain genomes for metagenomic binning, comparative biology and taxonomic classification.</title>
        <authorList>
            <person name="Goeker M."/>
        </authorList>
    </citation>
    <scope>NUCLEOTIDE SEQUENCE [LARGE SCALE GENOMIC DNA]</scope>
    <source>
        <strain evidence="3 4">DSM 24984</strain>
    </source>
</reference>
<keyword evidence="2" id="KW-1133">Transmembrane helix</keyword>
<feature type="transmembrane region" description="Helical" evidence="2">
    <location>
        <begin position="21"/>
        <end position="41"/>
    </location>
</feature>